<dbReference type="InterPro" id="IPR053870">
    <property type="entry name" value="TiaS-like_TCKD"/>
</dbReference>
<name>A0A8D6PYR1_9EURY</name>
<dbReference type="AlphaFoldDB" id="A0A8D6PYR1"/>
<feature type="domain" description="TiaS-like TCKD" evidence="1">
    <location>
        <begin position="141"/>
        <end position="201"/>
    </location>
</feature>
<dbReference type="Pfam" id="PF22641">
    <property type="entry name" value="TiaS_TCKD"/>
    <property type="match status" value="1"/>
</dbReference>
<organism evidence="2 3">
    <name type="scientific">Methanocaldococcus lauensis</name>
    <dbReference type="NCBI Taxonomy" id="2546128"/>
    <lineage>
        <taxon>Archaea</taxon>
        <taxon>Methanobacteriati</taxon>
        <taxon>Methanobacteriota</taxon>
        <taxon>Methanomada group</taxon>
        <taxon>Methanococci</taxon>
        <taxon>Methanococcales</taxon>
        <taxon>Methanocaldococcaceae</taxon>
        <taxon>Methanocaldococcus</taxon>
    </lineage>
</organism>
<dbReference type="EMBL" id="LR792632">
    <property type="protein sequence ID" value="CAB3289809.1"/>
    <property type="molecule type" value="Genomic_DNA"/>
</dbReference>
<reference evidence="2 3" key="1">
    <citation type="submission" date="2020-04" db="EMBL/GenBank/DDBJ databases">
        <authorList>
            <consortium name="Genoscope - CEA"/>
            <person name="William W."/>
        </authorList>
    </citation>
    <scope>NUCLEOTIDE SEQUENCE [LARGE SCALE GENOMIC DNA]</scope>
    <source>
        <strain evidence="2 3">SG7</strain>
    </source>
</reference>
<dbReference type="PANTHER" id="PTHR40705">
    <property type="entry name" value="TRNA(ILE2) 2-AGMATINYLCYTIDINE SYNTHETASE TIAS"/>
    <property type="match status" value="1"/>
</dbReference>
<dbReference type="PANTHER" id="PTHR40705:SF2">
    <property type="entry name" value="DUF1743 DOMAIN-CONTAINING PROTEIN"/>
    <property type="match status" value="1"/>
</dbReference>
<dbReference type="Proteomes" id="UP000679213">
    <property type="component" value="Chromosome I"/>
</dbReference>
<dbReference type="InterPro" id="IPR017674">
    <property type="entry name" value="Methan_mark_11"/>
</dbReference>
<evidence type="ECO:0000259" key="1">
    <source>
        <dbReference type="Pfam" id="PF22641"/>
    </source>
</evidence>
<evidence type="ECO:0000313" key="3">
    <source>
        <dbReference type="Proteomes" id="UP000679213"/>
    </source>
</evidence>
<gene>
    <name evidence="2" type="ORF">MLAUSG7_1433</name>
</gene>
<accession>A0A8D6PYR1</accession>
<dbReference type="GeneID" id="65884217"/>
<protein>
    <submittedName>
        <fullName evidence="2">Methanogenesis marker protein 11</fullName>
    </submittedName>
</protein>
<evidence type="ECO:0000313" key="2">
    <source>
        <dbReference type="EMBL" id="CAB3289809.1"/>
    </source>
</evidence>
<proteinExistence type="predicted"/>
<dbReference type="Gene3D" id="3.30.70.2200">
    <property type="match status" value="1"/>
</dbReference>
<keyword evidence="3" id="KW-1185">Reference proteome</keyword>
<dbReference type="KEGG" id="mesg:MLAUSG7_1433"/>
<dbReference type="RefSeq" id="WP_214399758.1">
    <property type="nucleotide sequence ID" value="NZ_LR792632.1"/>
</dbReference>
<dbReference type="NCBIfam" id="TIGR03280">
    <property type="entry name" value="methan_mark_11"/>
    <property type="match status" value="1"/>
</dbReference>
<sequence length="308" mass="34216">MHHHDIHYKKVIAMVDDALNFVEIVEEHPCPNGSEWVIYQYKRTSPLILSAWRNGNKHHFVTKIGKEKLNLVPSLSAAGIEEVYIENDKVHIVYAGLAGGGVGTELRKGAENVIEVNILEKGGGSKVGRAEVVTPKMEKVIIGIDDTDTKEKGATWVLAHEIGLEVEKHKLGYYLDHTIVQLYPGNPNKTQNCVSIALSFAVYPEYKYKIDKFVKKLLKERSLSDNTAMAVYYGLFPSKSMKLFTMKAKKKMVTLEEAKSIALRNNIKIIPVTGEGGIIGAVAALGLAEHHNLAPKLCEDIEMKKTII</sequence>